<dbReference type="PROSITE" id="PS51078">
    <property type="entry name" value="ICLR_ED"/>
    <property type="match status" value="1"/>
</dbReference>
<keyword evidence="3" id="KW-0804">Transcription</keyword>
<dbReference type="Pfam" id="PF01614">
    <property type="entry name" value="IclR_C"/>
    <property type="match status" value="1"/>
</dbReference>
<dbReference type="GO" id="GO:0003700">
    <property type="term" value="F:DNA-binding transcription factor activity"/>
    <property type="evidence" value="ECO:0007669"/>
    <property type="project" value="TreeGrafter"/>
</dbReference>
<dbReference type="InterPro" id="IPR057527">
    <property type="entry name" value="HVO_A0261-like_N"/>
</dbReference>
<dbReference type="AlphaFoldDB" id="A0AA94HLZ7"/>
<accession>A0AA94HLZ7</accession>
<dbReference type="InterPro" id="IPR014757">
    <property type="entry name" value="Tscrpt_reg_IclR_C"/>
</dbReference>
<reference evidence="6 7" key="1">
    <citation type="submission" date="2016-10" db="EMBL/GenBank/DDBJ databases">
        <authorList>
            <person name="Varghese N."/>
            <person name="Submissions S."/>
        </authorList>
    </citation>
    <scope>NUCLEOTIDE SEQUENCE [LARGE SCALE GENOMIC DNA]</scope>
    <source>
        <strain evidence="6 7">IAM 15147</strain>
    </source>
</reference>
<dbReference type="SMART" id="SM00346">
    <property type="entry name" value="HTH_ICLR"/>
    <property type="match status" value="1"/>
</dbReference>
<dbReference type="CDD" id="cd00090">
    <property type="entry name" value="HTH_ARSR"/>
    <property type="match status" value="1"/>
</dbReference>
<keyword evidence="2" id="KW-0238">DNA-binding</keyword>
<keyword evidence="1" id="KW-0805">Transcription regulation</keyword>
<dbReference type="Gene3D" id="3.30.450.40">
    <property type="match status" value="1"/>
</dbReference>
<dbReference type="PROSITE" id="PS51077">
    <property type="entry name" value="HTH_ICLR"/>
    <property type="match status" value="1"/>
</dbReference>
<dbReference type="InterPro" id="IPR005471">
    <property type="entry name" value="Tscrpt_reg_IclR_N"/>
</dbReference>
<dbReference type="RefSeq" id="WP_092916889.1">
    <property type="nucleotide sequence ID" value="NZ_FOZN01000002.1"/>
</dbReference>
<dbReference type="PANTHER" id="PTHR30136:SF24">
    <property type="entry name" value="HTH-TYPE TRANSCRIPTIONAL REPRESSOR ALLR"/>
    <property type="match status" value="1"/>
</dbReference>
<dbReference type="InterPro" id="IPR036388">
    <property type="entry name" value="WH-like_DNA-bd_sf"/>
</dbReference>
<dbReference type="GO" id="GO:0003677">
    <property type="term" value="F:DNA binding"/>
    <property type="evidence" value="ECO:0007669"/>
    <property type="project" value="UniProtKB-KW"/>
</dbReference>
<keyword evidence="7" id="KW-1185">Reference proteome</keyword>
<feature type="domain" description="IclR-ED" evidence="5">
    <location>
        <begin position="62"/>
        <end position="245"/>
    </location>
</feature>
<sequence length="247" mass="27148">MSQTIQRAATVLELVSIRPRTQSEVAEVLGVHRSTALRILGTLGESGLVRRRPDGTYGVGYRLTWFASLASEQFELRDLARPRIAELGAECGHTVHLAVLEDDRIVYADKIDQPGTVRMYSQIGQPVRLHTSGVAKAILAHVDAEVLERMLDGYAFERFTSTTLTSRGDFDDDLAAVRQRGWASDDGEFEDFINCVAMPVRGPDSKVIAAVSITALRAQAELDELEGLLPRLAQVCEGISKSIGWRP</sequence>
<evidence type="ECO:0000313" key="6">
    <source>
        <dbReference type="EMBL" id="SFS09078.1"/>
    </source>
</evidence>
<evidence type="ECO:0000313" key="7">
    <source>
        <dbReference type="Proteomes" id="UP000198506"/>
    </source>
</evidence>
<organism evidence="6 7">
    <name type="scientific">Agrococcus baldri</name>
    <dbReference type="NCBI Taxonomy" id="153730"/>
    <lineage>
        <taxon>Bacteria</taxon>
        <taxon>Bacillati</taxon>
        <taxon>Actinomycetota</taxon>
        <taxon>Actinomycetes</taxon>
        <taxon>Micrococcales</taxon>
        <taxon>Microbacteriaceae</taxon>
        <taxon>Agrococcus</taxon>
    </lineage>
</organism>
<protein>
    <submittedName>
        <fullName evidence="6">Transcriptional regulator, IclR family</fullName>
    </submittedName>
</protein>
<dbReference type="InterPro" id="IPR036390">
    <property type="entry name" value="WH_DNA-bd_sf"/>
</dbReference>
<evidence type="ECO:0000259" key="4">
    <source>
        <dbReference type="PROSITE" id="PS51077"/>
    </source>
</evidence>
<proteinExistence type="predicted"/>
<dbReference type="PANTHER" id="PTHR30136">
    <property type="entry name" value="HELIX-TURN-HELIX TRANSCRIPTIONAL REGULATOR, ICLR FAMILY"/>
    <property type="match status" value="1"/>
</dbReference>
<dbReference type="InterPro" id="IPR029016">
    <property type="entry name" value="GAF-like_dom_sf"/>
</dbReference>
<dbReference type="GO" id="GO:0045892">
    <property type="term" value="P:negative regulation of DNA-templated transcription"/>
    <property type="evidence" value="ECO:0007669"/>
    <property type="project" value="TreeGrafter"/>
</dbReference>
<dbReference type="Gene3D" id="1.10.10.10">
    <property type="entry name" value="Winged helix-like DNA-binding domain superfamily/Winged helix DNA-binding domain"/>
    <property type="match status" value="1"/>
</dbReference>
<feature type="domain" description="HTH iclR-type" evidence="4">
    <location>
        <begin position="2"/>
        <end position="61"/>
    </location>
</feature>
<gene>
    <name evidence="6" type="ORF">SAMN04487783_1206</name>
</gene>
<evidence type="ECO:0000256" key="2">
    <source>
        <dbReference type="ARBA" id="ARBA00023125"/>
    </source>
</evidence>
<evidence type="ECO:0000256" key="3">
    <source>
        <dbReference type="ARBA" id="ARBA00023163"/>
    </source>
</evidence>
<dbReference type="Pfam" id="PF25213">
    <property type="entry name" value="HVO_A0261_N"/>
    <property type="match status" value="1"/>
</dbReference>
<dbReference type="InterPro" id="IPR011991">
    <property type="entry name" value="ArsR-like_HTH"/>
</dbReference>
<dbReference type="SUPFAM" id="SSF55781">
    <property type="entry name" value="GAF domain-like"/>
    <property type="match status" value="1"/>
</dbReference>
<dbReference type="InterPro" id="IPR050707">
    <property type="entry name" value="HTH_MetabolicPath_Reg"/>
</dbReference>
<dbReference type="SUPFAM" id="SSF46785">
    <property type="entry name" value="Winged helix' DNA-binding domain"/>
    <property type="match status" value="1"/>
</dbReference>
<dbReference type="EMBL" id="FOZN01000002">
    <property type="protein sequence ID" value="SFS09078.1"/>
    <property type="molecule type" value="Genomic_DNA"/>
</dbReference>
<comment type="caution">
    <text evidence="6">The sequence shown here is derived from an EMBL/GenBank/DDBJ whole genome shotgun (WGS) entry which is preliminary data.</text>
</comment>
<dbReference type="Proteomes" id="UP000198506">
    <property type="component" value="Unassembled WGS sequence"/>
</dbReference>
<name>A0AA94HLZ7_9MICO</name>
<evidence type="ECO:0000259" key="5">
    <source>
        <dbReference type="PROSITE" id="PS51078"/>
    </source>
</evidence>
<evidence type="ECO:0000256" key="1">
    <source>
        <dbReference type="ARBA" id="ARBA00023015"/>
    </source>
</evidence>